<organism evidence="7 8">
    <name type="scientific">Aquamicrobium zhengzhouense</name>
    <dbReference type="NCBI Taxonomy" id="2781738"/>
    <lineage>
        <taxon>Bacteria</taxon>
        <taxon>Pseudomonadati</taxon>
        <taxon>Pseudomonadota</taxon>
        <taxon>Alphaproteobacteria</taxon>
        <taxon>Hyphomicrobiales</taxon>
        <taxon>Phyllobacteriaceae</taxon>
        <taxon>Aquamicrobium</taxon>
    </lineage>
</organism>
<keyword evidence="7" id="KW-0032">Aminotransferase</keyword>
<dbReference type="SUPFAM" id="SSF46785">
    <property type="entry name" value="Winged helix' DNA-binding domain"/>
    <property type="match status" value="1"/>
</dbReference>
<comment type="caution">
    <text evidence="7">The sequence shown here is derived from an EMBL/GenBank/DDBJ whole genome shotgun (WGS) entry which is preliminary data.</text>
</comment>
<dbReference type="RefSeq" id="WP_198478198.1">
    <property type="nucleotide sequence ID" value="NZ_JADGMQ010000020.1"/>
</dbReference>
<keyword evidence="4" id="KW-0238">DNA-binding</keyword>
<dbReference type="Proteomes" id="UP000601789">
    <property type="component" value="Unassembled WGS sequence"/>
</dbReference>
<keyword evidence="3" id="KW-0805">Transcription regulation</keyword>
<reference evidence="7 8" key="1">
    <citation type="submission" date="2020-10" db="EMBL/GenBank/DDBJ databases">
        <title>Aquamicrobium zhengzhouensis sp. nov., a exopolysaccharide producing bacterium isolated from farmland soil.</title>
        <authorList>
            <person name="Wang X."/>
        </authorList>
    </citation>
    <scope>NUCLEOTIDE SEQUENCE [LARGE SCALE GENOMIC DNA]</scope>
    <source>
        <strain evidence="8">cd-1</strain>
    </source>
</reference>
<sequence>MSSRTDPAIWSGLFRISPDSGQTLQAQIRQAIVAAILDRQIAASMPLPSCRVLAEKLGVARGTVVLAFQQLVDQGFLIARERRGHFVNPDILAAPAGLREVATRTPKETIDWRARRRVFASDMPEPVKQENWIKASYPFVYGQFDPALFPTAEWRECNRMALAVLEIRNWAADMVDRDDPLLIEQIQARLLPRRGIFANPDEIIVTLGAQNALYMLATLLMGKGTKVAMENPGYPDARAIFRLAGAEVASVPVDHEGIDPMAIPRDSNFVFVTPNHHCPTMVALSDERRNFLLEDAERNDRIIIEDGYDSQLMDEAPQQALRSIDRSGRVIYVGSMSKTLAPGLRIGFIVASAGLIAELRALRRFILRHPPANNQRAVALFLSLGHHEALVRRLSTAFAERRRRLTQAVDAFLPEWQAINAPTGTSVWLKGPRGANAHSLAEVAASRGVLIEPGARFFDRPENNAHFVRLGISSIALQHIEPGIRELATAAGRRPAAA</sequence>
<dbReference type="CDD" id="cd07377">
    <property type="entry name" value="WHTH_GntR"/>
    <property type="match status" value="1"/>
</dbReference>
<gene>
    <name evidence="7" type="ORF">IOD40_18580</name>
</gene>
<evidence type="ECO:0000256" key="5">
    <source>
        <dbReference type="ARBA" id="ARBA00023163"/>
    </source>
</evidence>
<evidence type="ECO:0000256" key="3">
    <source>
        <dbReference type="ARBA" id="ARBA00023015"/>
    </source>
</evidence>
<keyword evidence="8" id="KW-1185">Reference proteome</keyword>
<dbReference type="EMBL" id="JADGMQ010000020">
    <property type="protein sequence ID" value="MBI1622666.1"/>
    <property type="molecule type" value="Genomic_DNA"/>
</dbReference>
<evidence type="ECO:0000259" key="6">
    <source>
        <dbReference type="PROSITE" id="PS50949"/>
    </source>
</evidence>
<evidence type="ECO:0000256" key="4">
    <source>
        <dbReference type="ARBA" id="ARBA00023125"/>
    </source>
</evidence>
<dbReference type="InterPro" id="IPR051446">
    <property type="entry name" value="HTH_trans_reg/aminotransferase"/>
</dbReference>
<dbReference type="SUPFAM" id="SSF53383">
    <property type="entry name" value="PLP-dependent transferases"/>
    <property type="match status" value="1"/>
</dbReference>
<feature type="domain" description="HTH gntR-type" evidence="6">
    <location>
        <begin position="22"/>
        <end position="90"/>
    </location>
</feature>
<proteinExistence type="inferred from homology"/>
<accession>A0ABS0SHE9</accession>
<keyword evidence="7" id="KW-0808">Transferase</keyword>
<evidence type="ECO:0000313" key="7">
    <source>
        <dbReference type="EMBL" id="MBI1622666.1"/>
    </source>
</evidence>
<dbReference type="InterPro" id="IPR036390">
    <property type="entry name" value="WH_DNA-bd_sf"/>
</dbReference>
<dbReference type="PROSITE" id="PS50949">
    <property type="entry name" value="HTH_GNTR"/>
    <property type="match status" value="1"/>
</dbReference>
<keyword evidence="5" id="KW-0804">Transcription</keyword>
<evidence type="ECO:0000256" key="2">
    <source>
        <dbReference type="ARBA" id="ARBA00022898"/>
    </source>
</evidence>
<dbReference type="GO" id="GO:0008483">
    <property type="term" value="F:transaminase activity"/>
    <property type="evidence" value="ECO:0007669"/>
    <property type="project" value="UniProtKB-KW"/>
</dbReference>
<dbReference type="CDD" id="cd00609">
    <property type="entry name" value="AAT_like"/>
    <property type="match status" value="1"/>
</dbReference>
<dbReference type="InterPro" id="IPR036388">
    <property type="entry name" value="WH-like_DNA-bd_sf"/>
</dbReference>
<dbReference type="SMART" id="SM00345">
    <property type="entry name" value="HTH_GNTR"/>
    <property type="match status" value="1"/>
</dbReference>
<dbReference type="InterPro" id="IPR000524">
    <property type="entry name" value="Tscrpt_reg_HTH_GntR"/>
</dbReference>
<dbReference type="InterPro" id="IPR015421">
    <property type="entry name" value="PyrdxlP-dep_Trfase_major"/>
</dbReference>
<dbReference type="PANTHER" id="PTHR46577:SF1">
    <property type="entry name" value="HTH-TYPE TRANSCRIPTIONAL REGULATORY PROTEIN GABR"/>
    <property type="match status" value="1"/>
</dbReference>
<dbReference type="Pfam" id="PF00155">
    <property type="entry name" value="Aminotran_1_2"/>
    <property type="match status" value="1"/>
</dbReference>
<dbReference type="Gene3D" id="3.40.640.10">
    <property type="entry name" value="Type I PLP-dependent aspartate aminotransferase-like (Major domain)"/>
    <property type="match status" value="1"/>
</dbReference>
<comment type="similarity">
    <text evidence="1">In the C-terminal section; belongs to the class-I pyridoxal-phosphate-dependent aminotransferase family.</text>
</comment>
<protein>
    <submittedName>
        <fullName evidence="7">PLP-dependent aminotransferase family protein</fullName>
    </submittedName>
</protein>
<dbReference type="InterPro" id="IPR015424">
    <property type="entry name" value="PyrdxlP-dep_Trfase"/>
</dbReference>
<evidence type="ECO:0000313" key="8">
    <source>
        <dbReference type="Proteomes" id="UP000601789"/>
    </source>
</evidence>
<dbReference type="InterPro" id="IPR004839">
    <property type="entry name" value="Aminotransferase_I/II_large"/>
</dbReference>
<name>A0ABS0SHE9_9HYPH</name>
<keyword evidence="2" id="KW-0663">Pyridoxal phosphate</keyword>
<dbReference type="PANTHER" id="PTHR46577">
    <property type="entry name" value="HTH-TYPE TRANSCRIPTIONAL REGULATORY PROTEIN GABR"/>
    <property type="match status" value="1"/>
</dbReference>
<dbReference type="Gene3D" id="1.10.10.10">
    <property type="entry name" value="Winged helix-like DNA-binding domain superfamily/Winged helix DNA-binding domain"/>
    <property type="match status" value="1"/>
</dbReference>
<evidence type="ECO:0000256" key="1">
    <source>
        <dbReference type="ARBA" id="ARBA00005384"/>
    </source>
</evidence>
<dbReference type="Pfam" id="PF00392">
    <property type="entry name" value="GntR"/>
    <property type="match status" value="1"/>
</dbReference>